<protein>
    <submittedName>
        <fullName evidence="3">Rich repeat and nacht domain-containing protein</fullName>
    </submittedName>
</protein>
<dbReference type="Gene3D" id="3.30.710.10">
    <property type="entry name" value="Potassium Channel Kv1.1, Chain A"/>
    <property type="match status" value="1"/>
</dbReference>
<dbReference type="InterPro" id="IPR011333">
    <property type="entry name" value="SKP1/BTB/POZ_sf"/>
</dbReference>
<dbReference type="Pfam" id="PF00651">
    <property type="entry name" value="BTB"/>
    <property type="match status" value="1"/>
</dbReference>
<dbReference type="SUPFAM" id="SSF54695">
    <property type="entry name" value="POZ domain"/>
    <property type="match status" value="1"/>
</dbReference>
<name>A0ABQ8YLW4_9EUKA</name>
<dbReference type="Proteomes" id="UP001150062">
    <property type="component" value="Unassembled WGS sequence"/>
</dbReference>
<dbReference type="PROSITE" id="PS50097">
    <property type="entry name" value="BTB"/>
    <property type="match status" value="1"/>
</dbReference>
<evidence type="ECO:0000313" key="4">
    <source>
        <dbReference type="Proteomes" id="UP001150062"/>
    </source>
</evidence>
<comment type="caution">
    <text evidence="3">The sequence shown here is derived from an EMBL/GenBank/DDBJ whole genome shotgun (WGS) entry which is preliminary data.</text>
</comment>
<dbReference type="CDD" id="cd18186">
    <property type="entry name" value="BTB_POZ_ZBTB_KLHL-like"/>
    <property type="match status" value="1"/>
</dbReference>
<dbReference type="PANTHER" id="PTHR24111:SF0">
    <property type="entry name" value="LEUCINE-RICH REPEAT-CONTAINING PROTEIN"/>
    <property type="match status" value="1"/>
</dbReference>
<dbReference type="InterPro" id="IPR032675">
    <property type="entry name" value="LRR_dom_sf"/>
</dbReference>
<organism evidence="3 4">
    <name type="scientific">Anaeramoeba flamelloides</name>
    <dbReference type="NCBI Taxonomy" id="1746091"/>
    <lineage>
        <taxon>Eukaryota</taxon>
        <taxon>Metamonada</taxon>
        <taxon>Anaeramoebidae</taxon>
        <taxon>Anaeramoeba</taxon>
    </lineage>
</organism>
<keyword evidence="1" id="KW-0677">Repeat</keyword>
<dbReference type="Gene3D" id="3.80.10.10">
    <property type="entry name" value="Ribonuclease Inhibitor"/>
    <property type="match status" value="2"/>
</dbReference>
<feature type="domain" description="BTB" evidence="2">
    <location>
        <begin position="683"/>
        <end position="750"/>
    </location>
</feature>
<dbReference type="InterPro" id="IPR000210">
    <property type="entry name" value="BTB/POZ_dom"/>
</dbReference>
<evidence type="ECO:0000313" key="3">
    <source>
        <dbReference type="EMBL" id="KAJ6245576.1"/>
    </source>
</evidence>
<dbReference type="PANTHER" id="PTHR24111">
    <property type="entry name" value="LEUCINE-RICH REPEAT-CONTAINING PROTEIN 34"/>
    <property type="match status" value="1"/>
</dbReference>
<sequence length="792" mass="90899">MSSFTDLITQEDRQKLSTEFLDTVILLASNNSILEEIDLYEQKIQPREWELFCLMLGFNESVRELKLMIRRDYATNPTYLDFGKMGEALKANRGLKLLKLTCGVLNATIVEGLRSVIKNCKAKIHLSLTMMSVDANVLNQLFEALMDNENVEEFALFNTPLNGQQYALFNNFVKTSACIKKLMLEPAGAFSSMNPQIPNNSFTEMMEVVKAKQLTHFNLRRVVFEDRQITALVTAFEDNPHLEILSLSNDNLNNNQIQAIVNSKMALRLKTLKIGQSRGTSISSKHVEGFLTKTTHLEELNITGGSWKAAGQQSILMGISQNKSLRKINLSGYDFCDSKSLSELSKLMDSEKHPKIEHLKLNLCRFSSKSKFLSFLKCLKKNTTLKKLRLNSTLKNLKNARKDIMNDILDYIPNLESLDLSSNLLTDEYFTKFLQKLISKKHSLKELNIERNEFGDRTAIDMGKLLKLKECKLEKLAISSNVVGFSAIKQIILGAKENNTLVELTGGWSLDHGTITANKNRDHNWALFYWETVNAILKSKWNCQQIKFSVGGFNGDSWSSLFLMARNKKFNSNSIYFDMINLQKKEHFTDSKISDFNVHKLWIQICNPKNGFEKAKQIIEKINDQELIKKIILFFYSGAVSDQIKDILTNDLSLEIVNNNKTIKNDGFIKNNLLMAYKDNSSKNFKITCSYGGEIKIHKFLLVARSELFRNMFLNLEEECFQVKDFTEKHLCSLQALTEFFYTDKINPENYNNEQLLLIIDELKDATNYYQLNKFSNLNSELQKIHLLLEKN</sequence>
<dbReference type="InterPro" id="IPR052201">
    <property type="entry name" value="LRR-containing_regulator"/>
</dbReference>
<dbReference type="EMBL" id="JAOAOG010000143">
    <property type="protein sequence ID" value="KAJ6245576.1"/>
    <property type="molecule type" value="Genomic_DNA"/>
</dbReference>
<dbReference type="SUPFAM" id="SSF52047">
    <property type="entry name" value="RNI-like"/>
    <property type="match status" value="2"/>
</dbReference>
<keyword evidence="4" id="KW-1185">Reference proteome</keyword>
<gene>
    <name evidence="3" type="ORF">M0813_19995</name>
</gene>
<proteinExistence type="predicted"/>
<evidence type="ECO:0000256" key="1">
    <source>
        <dbReference type="ARBA" id="ARBA00022737"/>
    </source>
</evidence>
<accession>A0ABQ8YLW4</accession>
<reference evidence="3" key="1">
    <citation type="submission" date="2022-08" db="EMBL/GenBank/DDBJ databases">
        <title>Novel sulfate-reducing endosymbionts in the free-living metamonad Anaeramoeba.</title>
        <authorList>
            <person name="Jerlstrom-Hultqvist J."/>
            <person name="Cepicka I."/>
            <person name="Gallot-Lavallee L."/>
            <person name="Salas-Leiva D."/>
            <person name="Curtis B.A."/>
            <person name="Zahonova K."/>
            <person name="Pipaliya S."/>
            <person name="Dacks J."/>
            <person name="Roger A.J."/>
        </authorList>
    </citation>
    <scope>NUCLEOTIDE SEQUENCE</scope>
    <source>
        <strain evidence="3">Schooner1</strain>
    </source>
</reference>
<evidence type="ECO:0000259" key="2">
    <source>
        <dbReference type="PROSITE" id="PS50097"/>
    </source>
</evidence>